<comment type="caution">
    <text evidence="1">The sequence shown here is derived from an EMBL/GenBank/DDBJ whole genome shotgun (WGS) entry which is preliminary data.</text>
</comment>
<organism evidence="1 2">
    <name type="scientific">Acidocella aminolytica 101 = DSM 11237</name>
    <dbReference type="NCBI Taxonomy" id="1120923"/>
    <lineage>
        <taxon>Bacteria</taxon>
        <taxon>Pseudomonadati</taxon>
        <taxon>Pseudomonadota</taxon>
        <taxon>Alphaproteobacteria</taxon>
        <taxon>Acetobacterales</taxon>
        <taxon>Acidocellaceae</taxon>
        <taxon>Acidocella</taxon>
    </lineage>
</organism>
<keyword evidence="2" id="KW-1185">Reference proteome</keyword>
<protein>
    <submittedName>
        <fullName evidence="1">Uncharacterized protein</fullName>
    </submittedName>
</protein>
<evidence type="ECO:0000313" key="1">
    <source>
        <dbReference type="EMBL" id="GAN81687.1"/>
    </source>
</evidence>
<dbReference type="EMBL" id="BANC01000110">
    <property type="protein sequence ID" value="GAN81687.1"/>
    <property type="molecule type" value="Genomic_DNA"/>
</dbReference>
<name>A0A0D6PJ44_9PROT</name>
<sequence>MNKESFFARPDLTLANLTAQGAMLALEAQQVVALRLAKLAQGGPDVASETLLMIMEKMQALQESAALLLNAPLEGQKYLNAPEILQLYRKKVRANQRRLSGVPAL</sequence>
<gene>
    <name evidence="1" type="ORF">Aam_112_007</name>
</gene>
<dbReference type="Proteomes" id="UP000032668">
    <property type="component" value="Unassembled WGS sequence"/>
</dbReference>
<reference evidence="1 2" key="1">
    <citation type="submission" date="2012-11" db="EMBL/GenBank/DDBJ databases">
        <title>Whole genome sequence of Acidocella aminolytica 101 = DSM 11237.</title>
        <authorList>
            <person name="Azuma Y."/>
            <person name="Higashiura N."/>
            <person name="Hirakawa H."/>
            <person name="Matsushita K."/>
        </authorList>
    </citation>
    <scope>NUCLEOTIDE SEQUENCE [LARGE SCALE GENOMIC DNA]</scope>
    <source>
        <strain evidence="2">101 / DSM 11237</strain>
    </source>
</reference>
<proteinExistence type="predicted"/>
<accession>A0A0D6PJ44</accession>
<dbReference type="AlphaFoldDB" id="A0A0D6PJ44"/>
<evidence type="ECO:0000313" key="2">
    <source>
        <dbReference type="Proteomes" id="UP000032668"/>
    </source>
</evidence>
<dbReference type="RefSeq" id="WP_048880073.1">
    <property type="nucleotide sequence ID" value="NZ_BANC01000110.1"/>
</dbReference>
<dbReference type="STRING" id="1120923.SAMN02746095_00616"/>